<keyword evidence="1" id="KW-1133">Transmembrane helix</keyword>
<dbReference type="PROSITE" id="PS51257">
    <property type="entry name" value="PROKAR_LIPOPROTEIN"/>
    <property type="match status" value="1"/>
</dbReference>
<dbReference type="AlphaFoldDB" id="A0A1J5E1Q0"/>
<dbReference type="EMBL" id="MNYI01000054">
    <property type="protein sequence ID" value="OIP42269.1"/>
    <property type="molecule type" value="Genomic_DNA"/>
</dbReference>
<evidence type="ECO:0000313" key="2">
    <source>
        <dbReference type="EMBL" id="OIP42269.1"/>
    </source>
</evidence>
<gene>
    <name evidence="2" type="ORF">AUJ95_01925</name>
</gene>
<feature type="transmembrane region" description="Helical" evidence="1">
    <location>
        <begin position="12"/>
        <end position="31"/>
    </location>
</feature>
<accession>A0A1J5E1Q0</accession>
<protein>
    <submittedName>
        <fullName evidence="2">Uncharacterized protein</fullName>
    </submittedName>
</protein>
<comment type="caution">
    <text evidence="2">The sequence shown here is derived from an EMBL/GenBank/DDBJ whole genome shotgun (WGS) entry which is preliminary data.</text>
</comment>
<name>A0A1J5E1Q0_9BACT</name>
<keyword evidence="1" id="KW-0812">Transmembrane</keyword>
<evidence type="ECO:0000313" key="3">
    <source>
        <dbReference type="Proteomes" id="UP000183085"/>
    </source>
</evidence>
<feature type="transmembrane region" description="Helical" evidence="1">
    <location>
        <begin position="334"/>
        <end position="353"/>
    </location>
</feature>
<evidence type="ECO:0000256" key="1">
    <source>
        <dbReference type="SAM" id="Phobius"/>
    </source>
</evidence>
<dbReference type="Proteomes" id="UP000183085">
    <property type="component" value="Unassembled WGS sequence"/>
</dbReference>
<sequence>MAMNNKFPSYRIFFGIFPTITACLILIFFMSSRKEANIELRLLFHEVSLPQQDGNILLKNIPVETIKITDFNETVIKPQSLYWKKITPAGNIKKQEISWGIGMHLVPVEDYSSIEITGDKIDIAELQQGKKTRVSFKLKGNNAIDIGLDGEGDSRIRLNMMDLVRLKIKGCSLSRENESPEKGMPEIFGMIPSGRLLEFSPKKNKLRIQMRLLPEIKGFSIIQGRFPLKDFKFDREIGKVISIGAKTSPATGTGTSPATTNNGTLFVNGKKIQTGYASLDTNGLQVKKIQLDDNKGCFMVTMVGKTKSIKIGKTQNNLAECLPSCLDDIYHNSSWILIFLVLAWLFGTAMAFLG</sequence>
<keyword evidence="1" id="KW-0472">Membrane</keyword>
<proteinExistence type="predicted"/>
<reference evidence="2 3" key="1">
    <citation type="journal article" date="2016" name="Environ. Microbiol.">
        <title>Genomic resolution of a cold subsurface aquifer community provides metabolic insights for novel microbes adapted to high CO concentrations.</title>
        <authorList>
            <person name="Probst A.J."/>
            <person name="Castelle C.J."/>
            <person name="Singh A."/>
            <person name="Brown C.T."/>
            <person name="Anantharaman K."/>
            <person name="Sharon I."/>
            <person name="Hug L.A."/>
            <person name="Burstein D."/>
            <person name="Emerson J.B."/>
            <person name="Thomas B.C."/>
            <person name="Banfield J.F."/>
        </authorList>
    </citation>
    <scope>NUCLEOTIDE SEQUENCE [LARGE SCALE GENOMIC DNA]</scope>
    <source>
        <strain evidence="2">CG2_30_40_21</strain>
    </source>
</reference>
<organism evidence="2 3">
    <name type="scientific">Candidatus Desantisbacteria bacterium CG2_30_40_21</name>
    <dbReference type="NCBI Taxonomy" id="1817895"/>
    <lineage>
        <taxon>Bacteria</taxon>
        <taxon>Candidatus Desantisiibacteriota</taxon>
    </lineage>
</organism>